<dbReference type="EMBL" id="MNAN01000037">
    <property type="protein sequence ID" value="OHU93616.1"/>
    <property type="molecule type" value="Genomic_DNA"/>
</dbReference>
<dbReference type="RefSeq" id="WP_070993770.1">
    <property type="nucleotide sequence ID" value="NZ_CBCSHD010000006.1"/>
</dbReference>
<dbReference type="Gene3D" id="3.40.190.10">
    <property type="entry name" value="Periplasmic binding protein-like II"/>
    <property type="match status" value="2"/>
</dbReference>
<dbReference type="Proteomes" id="UP000180253">
    <property type="component" value="Unassembled WGS sequence"/>
</dbReference>
<dbReference type="AlphaFoldDB" id="A0A1S1N2M6"/>
<reference evidence="2 3" key="1">
    <citation type="submission" date="2016-10" db="EMBL/GenBank/DDBJ databases">
        <title>Pseudoalteromonas amylolytica sp. nov., isolated from the surface seawater.</title>
        <authorList>
            <person name="Wu Y.-H."/>
            <person name="Cheng H."/>
            <person name="Jin X.-B."/>
            <person name="Wang C.-S."/>
            <person name="Xu X.-W."/>
        </authorList>
    </citation>
    <scope>NUCLEOTIDE SEQUENCE [LARGE SCALE GENOMIC DNA]</scope>
    <source>
        <strain evidence="2 3">JCM 12483</strain>
    </source>
</reference>
<name>A0A1S1N2M6_9GAMM</name>
<proteinExistence type="predicted"/>
<accession>A0A1S1N2M6</accession>
<keyword evidence="3" id="KW-1185">Reference proteome</keyword>
<sequence length="270" mass="30553">MGGKFIVFAVLLLGLISSAFSQERVIRLVTLEYPPYEFQGTQDARGIAVDIVREAFDRIDQPFSIQFLPWGRAIREVKNARVDGIFTIYKTPERETFMSYSNEVLVQQSIGFFALKDHQIYFDGRIASLSPYRIGIVRKVSYGEEIDLALAKGVLENIVTTDTGINSFKLLLADRVDVVISNQLGGLEILKQLGLEDKIHQVPSYAYDIPSYIAFGKEPYLEGIKQRLDMAIRAMKEDGSYQKIIADYLQHYRSVQPARNTPVESEQGVN</sequence>
<evidence type="ECO:0000313" key="3">
    <source>
        <dbReference type="Proteomes" id="UP000180253"/>
    </source>
</evidence>
<organism evidence="2 3">
    <name type="scientific">Pseudoalteromonas byunsanensis</name>
    <dbReference type="NCBI Taxonomy" id="327939"/>
    <lineage>
        <taxon>Bacteria</taxon>
        <taxon>Pseudomonadati</taxon>
        <taxon>Pseudomonadota</taxon>
        <taxon>Gammaproteobacteria</taxon>
        <taxon>Alteromonadales</taxon>
        <taxon>Pseudoalteromonadaceae</taxon>
        <taxon>Pseudoalteromonas</taxon>
    </lineage>
</organism>
<dbReference type="OrthoDB" id="7354650at2"/>
<protein>
    <recommendedName>
        <fullName evidence="1">Solute-binding protein family 3/N-terminal domain-containing protein</fullName>
    </recommendedName>
</protein>
<dbReference type="PANTHER" id="PTHR38834">
    <property type="entry name" value="PERIPLASMIC SUBSTRATE BINDING PROTEIN FAMILY 3"/>
    <property type="match status" value="1"/>
</dbReference>
<gene>
    <name evidence="2" type="ORF">BIW53_19970</name>
</gene>
<feature type="domain" description="Solute-binding protein family 3/N-terminal" evidence="1">
    <location>
        <begin position="25"/>
        <end position="252"/>
    </location>
</feature>
<dbReference type="InterPro" id="IPR001638">
    <property type="entry name" value="Solute-binding_3/MltF_N"/>
</dbReference>
<dbReference type="PANTHER" id="PTHR38834:SF3">
    <property type="entry name" value="SOLUTE-BINDING PROTEIN FAMILY 3_N-TERMINAL DOMAIN-CONTAINING PROTEIN"/>
    <property type="match status" value="1"/>
</dbReference>
<dbReference type="Pfam" id="PF00497">
    <property type="entry name" value="SBP_bac_3"/>
    <property type="match status" value="1"/>
</dbReference>
<dbReference type="STRING" id="327939.BIW53_19970"/>
<dbReference type="SUPFAM" id="SSF53850">
    <property type="entry name" value="Periplasmic binding protein-like II"/>
    <property type="match status" value="1"/>
</dbReference>
<evidence type="ECO:0000259" key="1">
    <source>
        <dbReference type="SMART" id="SM00062"/>
    </source>
</evidence>
<dbReference type="SMART" id="SM00062">
    <property type="entry name" value="PBPb"/>
    <property type="match status" value="1"/>
</dbReference>
<comment type="caution">
    <text evidence="2">The sequence shown here is derived from an EMBL/GenBank/DDBJ whole genome shotgun (WGS) entry which is preliminary data.</text>
</comment>
<evidence type="ECO:0000313" key="2">
    <source>
        <dbReference type="EMBL" id="OHU93616.1"/>
    </source>
</evidence>